<sequence>MHPRPVEALDHIDSWPLDPKILNSSTLTWLSRLIPHVSLLIIPICLIGLEITVLDLDNRAVSSTGDTVLQTMAVIATLWPILFASVVGPMVKSTALYRAQKGAKLGASSSCQGLYRRVLIQAQIIDIISTSQTFISTVRTCVTIRIFISWPLILLSIWALSPAGGQGALRATGTQPNTTIQGYPLINYPVNKFSVYGSSTFNSGASGGALINNFKAIVGAVFTAQDMGLLHANGTSHGFEKSIDRVGGLDQAIELCKKDMWRNIRIPFMHLLPGYQASIPKNATSEYSSLIGVPSRGIPLDKNGNMSYLIQSNYQVLKCKPQWINYRTWLQENNGSQLIGSFPSASMAASGNPNLYWDIIKEGHGRYEPTMDISHSTALKRPTTLMFYTMTNSNFCETVTEYVETSVRCQRMTIGGELKCSVTKMRNIPGFDDLRNVTALNVGFHSAVLKRIPYTMASNHPSEAGILEKWLKNPPTAFQGYDPLLKGWYQGFEDVAMVVLQNRLAMILNTFNLATLDMENIVGSDGLSLTNRNANWGSTTGSRSEYTPPVYHLRRAWFLLYFTSAFVLLACAITNIVLRILIRVPDFLGSVSALTRDSLFVDVPTPASTLDGTDRSRLLQHK</sequence>
<keyword evidence="1" id="KW-0812">Transmembrane</keyword>
<dbReference type="OrthoDB" id="3692311at2759"/>
<dbReference type="AlphaFoldDB" id="A0A2T2NWQ8"/>
<dbReference type="Proteomes" id="UP000240883">
    <property type="component" value="Unassembled WGS sequence"/>
</dbReference>
<organism evidence="2 3">
    <name type="scientific">Corynespora cassiicola Philippines</name>
    <dbReference type="NCBI Taxonomy" id="1448308"/>
    <lineage>
        <taxon>Eukaryota</taxon>
        <taxon>Fungi</taxon>
        <taxon>Dikarya</taxon>
        <taxon>Ascomycota</taxon>
        <taxon>Pezizomycotina</taxon>
        <taxon>Dothideomycetes</taxon>
        <taxon>Pleosporomycetidae</taxon>
        <taxon>Pleosporales</taxon>
        <taxon>Corynesporascaceae</taxon>
        <taxon>Corynespora</taxon>
    </lineage>
</organism>
<dbReference type="STRING" id="1448308.A0A2T2NWQ8"/>
<name>A0A2T2NWQ8_CORCC</name>
<feature type="transmembrane region" description="Helical" evidence="1">
    <location>
        <begin position="556"/>
        <end position="578"/>
    </location>
</feature>
<keyword evidence="3" id="KW-1185">Reference proteome</keyword>
<accession>A0A2T2NWQ8</accession>
<keyword evidence="1" id="KW-1133">Transmembrane helix</keyword>
<dbReference type="EMBL" id="KZ678132">
    <property type="protein sequence ID" value="PSN69799.1"/>
    <property type="molecule type" value="Genomic_DNA"/>
</dbReference>
<feature type="transmembrane region" description="Helical" evidence="1">
    <location>
        <begin position="29"/>
        <end position="49"/>
    </location>
</feature>
<reference evidence="2 3" key="1">
    <citation type="journal article" date="2018" name="Front. Microbiol.">
        <title>Genome-Wide Analysis of Corynespora cassiicola Leaf Fall Disease Putative Effectors.</title>
        <authorList>
            <person name="Lopez D."/>
            <person name="Ribeiro S."/>
            <person name="Label P."/>
            <person name="Fumanal B."/>
            <person name="Venisse J.S."/>
            <person name="Kohler A."/>
            <person name="de Oliveira R.R."/>
            <person name="Labutti K."/>
            <person name="Lipzen A."/>
            <person name="Lail K."/>
            <person name="Bauer D."/>
            <person name="Ohm R.A."/>
            <person name="Barry K.W."/>
            <person name="Spatafora J."/>
            <person name="Grigoriev I.V."/>
            <person name="Martin F.M."/>
            <person name="Pujade-Renaud V."/>
        </authorList>
    </citation>
    <scope>NUCLEOTIDE SEQUENCE [LARGE SCALE GENOMIC DNA]</scope>
    <source>
        <strain evidence="2 3">Philippines</strain>
    </source>
</reference>
<feature type="transmembrane region" description="Helical" evidence="1">
    <location>
        <begin position="69"/>
        <end position="91"/>
    </location>
</feature>
<proteinExistence type="predicted"/>
<keyword evidence="1" id="KW-0472">Membrane</keyword>
<gene>
    <name evidence="2" type="ORF">BS50DRAFT_585311</name>
</gene>
<evidence type="ECO:0000256" key="1">
    <source>
        <dbReference type="SAM" id="Phobius"/>
    </source>
</evidence>
<evidence type="ECO:0000313" key="3">
    <source>
        <dbReference type="Proteomes" id="UP000240883"/>
    </source>
</evidence>
<protein>
    <submittedName>
        <fullName evidence="2">Uncharacterized protein</fullName>
    </submittedName>
</protein>
<feature type="transmembrane region" description="Helical" evidence="1">
    <location>
        <begin position="142"/>
        <end position="160"/>
    </location>
</feature>
<evidence type="ECO:0000313" key="2">
    <source>
        <dbReference type="EMBL" id="PSN69799.1"/>
    </source>
</evidence>